<proteinExistence type="predicted"/>
<name>A0A0S6UBW9_NEOTH</name>
<sequence>MLTRYLFSIFNSPFSGWLSLRYYPQHVEEPSRNVLKNSGVQGIDDVLALLFILHQPGFLEDTEVVGDGRPGEVEGCGNLPGGHIPPGQQAQDFPAGVIAQGLEEGV</sequence>
<protein>
    <submittedName>
        <fullName evidence="2">RNA-binding proteins</fullName>
    </submittedName>
</protein>
<dbReference type="AlphaFoldDB" id="A0A0S6UBW9"/>
<dbReference type="Proteomes" id="UP000063718">
    <property type="component" value="Unassembled WGS sequence"/>
</dbReference>
<reference evidence="2" key="1">
    <citation type="journal article" date="2014" name="Gene">
        <title>Genome-guided analysis of transformation efficiency and carbon dioxide assimilation by Moorella thermoacetica Y72.</title>
        <authorList>
            <person name="Tsukahara K."/>
            <person name="Kita A."/>
            <person name="Nakashimada Y."/>
            <person name="Hoshino T."/>
            <person name="Murakami K."/>
        </authorList>
    </citation>
    <scope>NUCLEOTIDE SEQUENCE [LARGE SCALE GENOMIC DNA]</scope>
    <source>
        <strain evidence="2">Y72</strain>
    </source>
</reference>
<accession>A0A0S6UBW9</accession>
<organism evidence="2">
    <name type="scientific">Moorella thermoacetica Y72</name>
    <dbReference type="NCBI Taxonomy" id="1325331"/>
    <lineage>
        <taxon>Bacteria</taxon>
        <taxon>Bacillati</taxon>
        <taxon>Bacillota</taxon>
        <taxon>Clostridia</taxon>
        <taxon>Neomoorellales</taxon>
        <taxon>Neomoorellaceae</taxon>
        <taxon>Neomoorella</taxon>
    </lineage>
</organism>
<feature type="region of interest" description="Disordered" evidence="1">
    <location>
        <begin position="69"/>
        <end position="91"/>
    </location>
</feature>
<gene>
    <name evidence="2" type="ORF">MTY_0631</name>
</gene>
<evidence type="ECO:0000313" key="2">
    <source>
        <dbReference type="EMBL" id="GAF25299.1"/>
    </source>
</evidence>
<evidence type="ECO:0000256" key="1">
    <source>
        <dbReference type="SAM" id="MobiDB-lite"/>
    </source>
</evidence>
<dbReference type="EMBL" id="DF238840">
    <property type="protein sequence ID" value="GAF25299.1"/>
    <property type="molecule type" value="Genomic_DNA"/>
</dbReference>